<feature type="transmembrane region" description="Helical" evidence="10">
    <location>
        <begin position="73"/>
        <end position="95"/>
    </location>
</feature>
<sequence>MADFLVGVIVMPLYFTMLIAPQRCFTTVYCTIFHVVAFYLTFVSIYNVTLIAIDRYVAICNPFQYSMKMTLNVTLRIISIVWLSSLIYNMVLLYFNGNIPDLKENITCVECAVHFNEILAIVDCLIIFIVPCLTIIIMYLKIFFIAKNHANKIRCAQKCTKVNNATVTSERKAAKALGVLVAVFLLCLVPFYICAFLAAYISNKAIHIAASNLSTVFFLNSALNPIIYALFYQWFQRCVKLILTYRIFRAGSSDLNVLATK</sequence>
<feature type="transmembrane region" description="Helical" evidence="10">
    <location>
        <begin position="177"/>
        <end position="201"/>
    </location>
</feature>
<feature type="transmembrane region" description="Helical" evidence="10">
    <location>
        <begin position="118"/>
        <end position="144"/>
    </location>
</feature>
<reference evidence="12" key="1">
    <citation type="submission" date="2014-11" db="EMBL/GenBank/DDBJ databases">
        <authorList>
            <person name="Amaro Gonzalez C."/>
        </authorList>
    </citation>
    <scope>NUCLEOTIDE SEQUENCE</scope>
</reference>
<keyword evidence="2" id="KW-1003">Cell membrane</keyword>
<proteinExistence type="inferred from homology"/>
<comment type="similarity">
    <text evidence="9">Belongs to the G-protein coupled receptor 1 family.</text>
</comment>
<feature type="transmembrane region" description="Helical" evidence="10">
    <location>
        <begin position="36"/>
        <end position="53"/>
    </location>
</feature>
<dbReference type="AlphaFoldDB" id="A0A0E9XNV3"/>
<dbReference type="GO" id="GO:0005886">
    <property type="term" value="C:plasma membrane"/>
    <property type="evidence" value="ECO:0007669"/>
    <property type="project" value="UniProtKB-SubCell"/>
</dbReference>
<dbReference type="InterPro" id="IPR050569">
    <property type="entry name" value="TAAR"/>
</dbReference>
<comment type="subcellular location">
    <subcellularLocation>
        <location evidence="1">Cell membrane</location>
        <topology evidence="1">Multi-pass membrane protein</topology>
    </subcellularLocation>
</comment>
<dbReference type="GO" id="GO:0001594">
    <property type="term" value="F:trace-amine receptor activity"/>
    <property type="evidence" value="ECO:0007669"/>
    <property type="project" value="TreeGrafter"/>
</dbReference>
<dbReference type="Pfam" id="PF00001">
    <property type="entry name" value="7tm_1"/>
    <property type="match status" value="1"/>
</dbReference>
<organism evidence="12">
    <name type="scientific">Anguilla anguilla</name>
    <name type="common">European freshwater eel</name>
    <name type="synonym">Muraena anguilla</name>
    <dbReference type="NCBI Taxonomy" id="7936"/>
    <lineage>
        <taxon>Eukaryota</taxon>
        <taxon>Metazoa</taxon>
        <taxon>Chordata</taxon>
        <taxon>Craniata</taxon>
        <taxon>Vertebrata</taxon>
        <taxon>Euteleostomi</taxon>
        <taxon>Actinopterygii</taxon>
        <taxon>Neopterygii</taxon>
        <taxon>Teleostei</taxon>
        <taxon>Anguilliformes</taxon>
        <taxon>Anguillidae</taxon>
        <taxon>Anguilla</taxon>
    </lineage>
</organism>
<evidence type="ECO:0000256" key="4">
    <source>
        <dbReference type="ARBA" id="ARBA00022989"/>
    </source>
</evidence>
<keyword evidence="3 9" id="KW-0812">Transmembrane</keyword>
<evidence type="ECO:0000313" key="12">
    <source>
        <dbReference type="EMBL" id="JAI04112.1"/>
    </source>
</evidence>
<dbReference type="PRINTS" id="PR00237">
    <property type="entry name" value="GPCRRHODOPSN"/>
</dbReference>
<evidence type="ECO:0000259" key="11">
    <source>
        <dbReference type="PROSITE" id="PS50262"/>
    </source>
</evidence>
<feature type="domain" description="G-protein coupled receptors family 1 profile" evidence="11">
    <location>
        <begin position="1"/>
        <end position="228"/>
    </location>
</feature>
<reference evidence="12" key="2">
    <citation type="journal article" date="2015" name="Fish Shellfish Immunol.">
        <title>Early steps in the European eel (Anguilla anguilla)-Vibrio vulnificus interaction in the gills: Role of the RtxA13 toxin.</title>
        <authorList>
            <person name="Callol A."/>
            <person name="Pajuelo D."/>
            <person name="Ebbesson L."/>
            <person name="Teles M."/>
            <person name="MacKenzie S."/>
            <person name="Amaro C."/>
        </authorList>
    </citation>
    <scope>NUCLEOTIDE SEQUENCE</scope>
</reference>
<evidence type="ECO:0000256" key="2">
    <source>
        <dbReference type="ARBA" id="ARBA00022475"/>
    </source>
</evidence>
<evidence type="ECO:0000256" key="8">
    <source>
        <dbReference type="ARBA" id="ARBA00023224"/>
    </source>
</evidence>
<keyword evidence="7 9" id="KW-0675">Receptor</keyword>
<evidence type="ECO:0000256" key="3">
    <source>
        <dbReference type="ARBA" id="ARBA00022692"/>
    </source>
</evidence>
<name>A0A0E9XNV3_ANGAN</name>
<evidence type="ECO:0000256" key="10">
    <source>
        <dbReference type="SAM" id="Phobius"/>
    </source>
</evidence>
<protein>
    <recommendedName>
        <fullName evidence="11">G-protein coupled receptors family 1 profile domain-containing protein</fullName>
    </recommendedName>
</protein>
<evidence type="ECO:0000256" key="9">
    <source>
        <dbReference type="RuleBase" id="RU000688"/>
    </source>
</evidence>
<accession>A0A0E9XNV3</accession>
<dbReference type="InterPro" id="IPR017452">
    <property type="entry name" value="GPCR_Rhodpsn_7TM"/>
</dbReference>
<dbReference type="InterPro" id="IPR000276">
    <property type="entry name" value="GPCR_Rhodpsn"/>
</dbReference>
<evidence type="ECO:0000256" key="7">
    <source>
        <dbReference type="ARBA" id="ARBA00023170"/>
    </source>
</evidence>
<dbReference type="EMBL" id="GBXM01004466">
    <property type="protein sequence ID" value="JAI04112.1"/>
    <property type="molecule type" value="Transcribed_RNA"/>
</dbReference>
<dbReference type="PROSITE" id="PS00237">
    <property type="entry name" value="G_PROTEIN_RECEP_F1_1"/>
    <property type="match status" value="1"/>
</dbReference>
<dbReference type="SUPFAM" id="SSF81321">
    <property type="entry name" value="Family A G protein-coupled receptor-like"/>
    <property type="match status" value="1"/>
</dbReference>
<keyword evidence="5 9" id="KW-0297">G-protein coupled receptor</keyword>
<feature type="transmembrane region" description="Helical" evidence="10">
    <location>
        <begin position="213"/>
        <end position="235"/>
    </location>
</feature>
<keyword evidence="4 10" id="KW-1133">Transmembrane helix</keyword>
<dbReference type="PROSITE" id="PS50262">
    <property type="entry name" value="G_PROTEIN_RECEP_F1_2"/>
    <property type="match status" value="1"/>
</dbReference>
<keyword evidence="6 10" id="KW-0472">Membrane</keyword>
<dbReference type="PANTHER" id="PTHR24249:SF381">
    <property type="entry name" value="TRACE AMINE ASSOCIATED RECEPTOR 19P-RELATED"/>
    <property type="match status" value="1"/>
</dbReference>
<evidence type="ECO:0000256" key="1">
    <source>
        <dbReference type="ARBA" id="ARBA00004651"/>
    </source>
</evidence>
<dbReference type="PANTHER" id="PTHR24249">
    <property type="entry name" value="HISTAMINE RECEPTOR-RELATED G-PROTEIN COUPLED RECEPTOR"/>
    <property type="match status" value="1"/>
</dbReference>
<evidence type="ECO:0000256" key="5">
    <source>
        <dbReference type="ARBA" id="ARBA00023040"/>
    </source>
</evidence>
<keyword evidence="8 9" id="KW-0807">Transducer</keyword>
<evidence type="ECO:0000256" key="6">
    <source>
        <dbReference type="ARBA" id="ARBA00023136"/>
    </source>
</evidence>
<dbReference type="Gene3D" id="1.20.1070.10">
    <property type="entry name" value="Rhodopsin 7-helix transmembrane proteins"/>
    <property type="match status" value="1"/>
</dbReference>